<dbReference type="OrthoDB" id="8759529at2"/>
<gene>
    <name evidence="3" type="ORF">E4L98_25800</name>
</gene>
<evidence type="ECO:0000313" key="4">
    <source>
        <dbReference type="Proteomes" id="UP000297729"/>
    </source>
</evidence>
<dbReference type="RefSeq" id="WP_135204400.1">
    <property type="nucleotide sequence ID" value="NZ_SPVG01000250.1"/>
</dbReference>
<evidence type="ECO:0000313" key="3">
    <source>
        <dbReference type="EMBL" id="TFW15653.1"/>
    </source>
</evidence>
<accession>A0A4Y9S599</accession>
<proteinExistence type="predicted"/>
<feature type="region of interest" description="Disordered" evidence="1">
    <location>
        <begin position="48"/>
        <end position="74"/>
    </location>
</feature>
<organism evidence="3 4">
    <name type="scientific">Duganella callida</name>
    <dbReference type="NCBI Taxonomy" id="2561932"/>
    <lineage>
        <taxon>Bacteria</taxon>
        <taxon>Pseudomonadati</taxon>
        <taxon>Pseudomonadota</taxon>
        <taxon>Betaproteobacteria</taxon>
        <taxon>Burkholderiales</taxon>
        <taxon>Oxalobacteraceae</taxon>
        <taxon>Telluria group</taxon>
        <taxon>Duganella</taxon>
    </lineage>
</organism>
<feature type="signal peptide" evidence="2">
    <location>
        <begin position="1"/>
        <end position="18"/>
    </location>
</feature>
<feature type="chain" id="PRO_5021275894" evidence="2">
    <location>
        <begin position="19"/>
        <end position="126"/>
    </location>
</feature>
<reference evidence="3 4" key="1">
    <citation type="submission" date="2019-03" db="EMBL/GenBank/DDBJ databases">
        <title>Draft Genome Sequence of Duganella callidus sp. nov., a Novel Duganella Species Isolated from Cultivated Soil.</title>
        <authorList>
            <person name="Raths R."/>
            <person name="Peta V."/>
            <person name="Bucking H."/>
        </authorList>
    </citation>
    <scope>NUCLEOTIDE SEQUENCE [LARGE SCALE GENOMIC DNA]</scope>
    <source>
        <strain evidence="3 4">DN04</strain>
    </source>
</reference>
<dbReference type="EMBL" id="SPVG01000250">
    <property type="protein sequence ID" value="TFW15653.1"/>
    <property type="molecule type" value="Genomic_DNA"/>
</dbReference>
<comment type="caution">
    <text evidence="3">The sequence shown here is derived from an EMBL/GenBank/DDBJ whole genome shotgun (WGS) entry which is preliminary data.</text>
</comment>
<keyword evidence="2" id="KW-0732">Signal</keyword>
<evidence type="ECO:0000256" key="2">
    <source>
        <dbReference type="SAM" id="SignalP"/>
    </source>
</evidence>
<keyword evidence="4" id="KW-1185">Reference proteome</keyword>
<dbReference type="AlphaFoldDB" id="A0A4Y9S599"/>
<sequence length="126" mass="13228">MKTTLIVLLCAVHGLSLAGPQQQPVAPDLGAPEKPGLTDEVIRKAVRDTIAEDPRPLPADKQQGPAYRSGDSTSARMSAAFDEAKVPDCLHGDALRLQPATIGPIAVVGPYALPWLIAAAVRGKCR</sequence>
<evidence type="ECO:0000256" key="1">
    <source>
        <dbReference type="SAM" id="MobiDB-lite"/>
    </source>
</evidence>
<protein>
    <submittedName>
        <fullName evidence="3">Uncharacterized protein</fullName>
    </submittedName>
</protein>
<dbReference type="Proteomes" id="UP000297729">
    <property type="component" value="Unassembled WGS sequence"/>
</dbReference>
<name>A0A4Y9S599_9BURK</name>